<proteinExistence type="predicted"/>
<dbReference type="InterPro" id="IPR055170">
    <property type="entry name" value="GFO_IDH_MocA-like_dom"/>
</dbReference>
<comment type="caution">
    <text evidence="3">The sequence shown here is derived from an EMBL/GenBank/DDBJ whole genome shotgun (WGS) entry which is preliminary data.</text>
</comment>
<keyword evidence="4" id="KW-1185">Reference proteome</keyword>
<feature type="domain" description="GFO/IDH/MocA-like oxidoreductase" evidence="2">
    <location>
        <begin position="139"/>
        <end position="249"/>
    </location>
</feature>
<sequence length="330" mass="36408">MIRFATVGTGFITDKFIEDLKQVKGCTLQAVYSRTEERAKTLADKLAPGIALYTDLTALAQAPDIDAVYIASPNSLHGPQAKLFLQAGKHVLVEKAAASNARELEEVLQLAKENNLVFMEAMKSLTMPAYLLLKETLPRIGQIRKFAMTYCQYSSRYDRHKKGEFVNTFHKEFSNGGLLDIGIYGVYPVLDLFGPPLAVKAVATLLPQGGIDGSGTVLFQYPHMEGSVAYSKISQSLVPSEIQGELGSLLIDRIGDPKELTLILRDGTREVLRPDTLPQDMSYEIQEFVSVITEGRPASTVNTWELALRVHQTLDSIRQQIGLTYPADEA</sequence>
<reference evidence="3" key="1">
    <citation type="submission" date="2021-04" db="EMBL/GenBank/DDBJ databases">
        <title>Proteiniclasticum sedimins sp. nov., an obligate anaerobic bacterium isolated from anaerobic sludge.</title>
        <authorList>
            <person name="Liu J."/>
        </authorList>
    </citation>
    <scope>NUCLEOTIDE SEQUENCE</scope>
    <source>
        <strain evidence="3">BAD-10</strain>
    </source>
</reference>
<dbReference type="AlphaFoldDB" id="A0A941CQ46"/>
<dbReference type="Proteomes" id="UP000675379">
    <property type="component" value="Unassembled WGS sequence"/>
</dbReference>
<evidence type="ECO:0000313" key="3">
    <source>
        <dbReference type="EMBL" id="MBR0576841.1"/>
    </source>
</evidence>
<dbReference type="SUPFAM" id="SSF55347">
    <property type="entry name" value="Glyceraldehyde-3-phosphate dehydrogenase-like, C-terminal domain"/>
    <property type="match status" value="1"/>
</dbReference>
<dbReference type="InterPro" id="IPR036291">
    <property type="entry name" value="NAD(P)-bd_dom_sf"/>
</dbReference>
<evidence type="ECO:0000259" key="1">
    <source>
        <dbReference type="Pfam" id="PF01408"/>
    </source>
</evidence>
<dbReference type="Gene3D" id="3.40.50.720">
    <property type="entry name" value="NAD(P)-binding Rossmann-like Domain"/>
    <property type="match status" value="1"/>
</dbReference>
<dbReference type="EMBL" id="JAGSCS010000015">
    <property type="protein sequence ID" value="MBR0576841.1"/>
    <property type="molecule type" value="Genomic_DNA"/>
</dbReference>
<evidence type="ECO:0000313" key="4">
    <source>
        <dbReference type="Proteomes" id="UP000675379"/>
    </source>
</evidence>
<dbReference type="Gene3D" id="3.30.360.10">
    <property type="entry name" value="Dihydrodipicolinate Reductase, domain 2"/>
    <property type="match status" value="1"/>
</dbReference>
<name>A0A941CQ46_9CLOT</name>
<dbReference type="SUPFAM" id="SSF51735">
    <property type="entry name" value="NAD(P)-binding Rossmann-fold domains"/>
    <property type="match status" value="1"/>
</dbReference>
<organism evidence="3 4">
    <name type="scientific">Proteiniclasticum sediminis</name>
    <dbReference type="NCBI Taxonomy" id="2804028"/>
    <lineage>
        <taxon>Bacteria</taxon>
        <taxon>Bacillati</taxon>
        <taxon>Bacillota</taxon>
        <taxon>Clostridia</taxon>
        <taxon>Eubacteriales</taxon>
        <taxon>Clostridiaceae</taxon>
        <taxon>Proteiniclasticum</taxon>
    </lineage>
</organism>
<feature type="domain" description="Gfo/Idh/MocA-like oxidoreductase N-terminal" evidence="1">
    <location>
        <begin position="2"/>
        <end position="120"/>
    </location>
</feature>
<gene>
    <name evidence="3" type="ORF">KCG48_10920</name>
</gene>
<dbReference type="RefSeq" id="WP_211802260.1">
    <property type="nucleotide sequence ID" value="NZ_JAGSCS010000015.1"/>
</dbReference>
<dbReference type="Pfam" id="PF22725">
    <property type="entry name" value="GFO_IDH_MocA_C3"/>
    <property type="match status" value="1"/>
</dbReference>
<dbReference type="InterPro" id="IPR000683">
    <property type="entry name" value="Gfo/Idh/MocA-like_OxRdtase_N"/>
</dbReference>
<dbReference type="PANTHER" id="PTHR43054:SF1">
    <property type="entry name" value="SCYLLO-INOSITOL 2-DEHYDROGENASE (NADP(+)) IOLU"/>
    <property type="match status" value="1"/>
</dbReference>
<dbReference type="PANTHER" id="PTHR43054">
    <property type="match status" value="1"/>
</dbReference>
<evidence type="ECO:0000259" key="2">
    <source>
        <dbReference type="Pfam" id="PF22725"/>
    </source>
</evidence>
<dbReference type="Pfam" id="PF01408">
    <property type="entry name" value="GFO_IDH_MocA"/>
    <property type="match status" value="1"/>
</dbReference>
<dbReference type="GO" id="GO:0000166">
    <property type="term" value="F:nucleotide binding"/>
    <property type="evidence" value="ECO:0007669"/>
    <property type="project" value="InterPro"/>
</dbReference>
<accession>A0A941CQ46</accession>
<protein>
    <submittedName>
        <fullName evidence="3">Gfo/Idh/MocA family oxidoreductase</fullName>
    </submittedName>
</protein>